<reference evidence="2" key="1">
    <citation type="submission" date="2021-01" db="EMBL/GenBank/DDBJ databases">
        <title>Caligus Genome Assembly.</title>
        <authorList>
            <person name="Gallardo-Escarate C."/>
        </authorList>
    </citation>
    <scope>NUCLEOTIDE SEQUENCE [LARGE SCALE GENOMIC DNA]</scope>
</reference>
<dbReference type="AlphaFoldDB" id="A0A7T8GT27"/>
<gene>
    <name evidence="1" type="ORF">FKW44_022348</name>
</gene>
<dbReference type="OrthoDB" id="1750591at2759"/>
<protein>
    <submittedName>
        <fullName evidence="1">Zinc finger MYMtype protein 1like</fullName>
    </submittedName>
</protein>
<keyword evidence="2" id="KW-1185">Reference proteome</keyword>
<name>A0A7T8GT27_CALRO</name>
<dbReference type="Proteomes" id="UP000595437">
    <property type="component" value="Chromosome 16"/>
</dbReference>
<dbReference type="EMBL" id="CP045905">
    <property type="protein sequence ID" value="QQP37050.1"/>
    <property type="molecule type" value="Genomic_DNA"/>
</dbReference>
<sequence length="65" mass="7641">MNVDAVLLQKRLRSTKRHFSYEAFDEPLSDALKKLEVTFFNVIVDAATSAIRERFSHWREVWSAL</sequence>
<evidence type="ECO:0000313" key="1">
    <source>
        <dbReference type="EMBL" id="QQP37050.1"/>
    </source>
</evidence>
<accession>A0A7T8GT27</accession>
<evidence type="ECO:0000313" key="2">
    <source>
        <dbReference type="Proteomes" id="UP000595437"/>
    </source>
</evidence>
<proteinExistence type="predicted"/>
<organism evidence="1 2">
    <name type="scientific">Caligus rogercresseyi</name>
    <name type="common">Sea louse</name>
    <dbReference type="NCBI Taxonomy" id="217165"/>
    <lineage>
        <taxon>Eukaryota</taxon>
        <taxon>Metazoa</taxon>
        <taxon>Ecdysozoa</taxon>
        <taxon>Arthropoda</taxon>
        <taxon>Crustacea</taxon>
        <taxon>Multicrustacea</taxon>
        <taxon>Hexanauplia</taxon>
        <taxon>Copepoda</taxon>
        <taxon>Siphonostomatoida</taxon>
        <taxon>Caligidae</taxon>
        <taxon>Caligus</taxon>
    </lineage>
</organism>